<evidence type="ECO:0000256" key="1">
    <source>
        <dbReference type="ARBA" id="ARBA00022737"/>
    </source>
</evidence>
<dbReference type="STRING" id="260084.SAMN02927928_0336"/>
<dbReference type="PANTHER" id="PTHR47485">
    <property type="entry name" value="THYLAKOID LUMENAL 17.4 KDA PROTEIN, CHLOROPLASTIC"/>
    <property type="match status" value="1"/>
</dbReference>
<protein>
    <submittedName>
        <fullName evidence="3">Pentapeptide repeat-containing protein</fullName>
    </submittedName>
</protein>
<sequence>MKRIVLALLASCFISAPAMAQNAAQVSSAQNGANCPRCNLFQADFNNRTLKNRNFAGARLRQSDMGLGIFNGTNFAGADLRDINGSAALFGRVNFAGANLTNANFVGAYLEHANFKGAILSGVNFSGAEMGSAIGLTQRQLDQTCGDEATELPRGLRIPVCVVH</sequence>
<feature type="chain" id="PRO_5011757724" evidence="2">
    <location>
        <begin position="21"/>
        <end position="164"/>
    </location>
</feature>
<dbReference type="Gene3D" id="2.160.20.80">
    <property type="entry name" value="E3 ubiquitin-protein ligase SopA"/>
    <property type="match status" value="1"/>
</dbReference>
<evidence type="ECO:0000313" key="3">
    <source>
        <dbReference type="EMBL" id="SCW31122.1"/>
    </source>
</evidence>
<dbReference type="OrthoDB" id="7304622at2"/>
<proteinExistence type="predicted"/>
<dbReference type="InterPro" id="IPR001646">
    <property type="entry name" value="5peptide_repeat"/>
</dbReference>
<dbReference type="AlphaFoldDB" id="A0A1G4PFN3"/>
<evidence type="ECO:0000256" key="2">
    <source>
        <dbReference type="SAM" id="SignalP"/>
    </source>
</evidence>
<keyword evidence="2" id="KW-0732">Signal</keyword>
<dbReference type="Pfam" id="PF00805">
    <property type="entry name" value="Pentapeptide"/>
    <property type="match status" value="2"/>
</dbReference>
<reference evidence="4" key="1">
    <citation type="submission" date="2016-10" db="EMBL/GenBank/DDBJ databases">
        <authorList>
            <person name="Varghese N."/>
            <person name="Submissions S."/>
        </authorList>
    </citation>
    <scope>NUCLEOTIDE SEQUENCE [LARGE SCALE GENOMIC DNA]</scope>
    <source>
        <strain evidence="4">CGMCC 1.3431</strain>
    </source>
</reference>
<dbReference type="RefSeq" id="WP_090642900.1">
    <property type="nucleotide sequence ID" value="NZ_CBCRYE010000001.1"/>
</dbReference>
<organism evidence="3 4">
    <name type="scientific">Asticcacaulis taihuensis</name>
    <dbReference type="NCBI Taxonomy" id="260084"/>
    <lineage>
        <taxon>Bacteria</taxon>
        <taxon>Pseudomonadati</taxon>
        <taxon>Pseudomonadota</taxon>
        <taxon>Alphaproteobacteria</taxon>
        <taxon>Caulobacterales</taxon>
        <taxon>Caulobacteraceae</taxon>
        <taxon>Asticcacaulis</taxon>
    </lineage>
</organism>
<dbReference type="SUPFAM" id="SSF141571">
    <property type="entry name" value="Pentapeptide repeat-like"/>
    <property type="match status" value="1"/>
</dbReference>
<keyword evidence="4" id="KW-1185">Reference proteome</keyword>
<keyword evidence="1" id="KW-0677">Repeat</keyword>
<gene>
    <name evidence="3" type="ORF">SAMN02927928_0336</name>
</gene>
<accession>A0A1G4PFN3</accession>
<feature type="signal peptide" evidence="2">
    <location>
        <begin position="1"/>
        <end position="20"/>
    </location>
</feature>
<dbReference type="Proteomes" id="UP000199150">
    <property type="component" value="Unassembled WGS sequence"/>
</dbReference>
<dbReference type="EMBL" id="FMTS01000001">
    <property type="protein sequence ID" value="SCW31122.1"/>
    <property type="molecule type" value="Genomic_DNA"/>
</dbReference>
<evidence type="ECO:0000313" key="4">
    <source>
        <dbReference type="Proteomes" id="UP000199150"/>
    </source>
</evidence>
<name>A0A1G4PFN3_9CAUL</name>
<dbReference type="PANTHER" id="PTHR47485:SF1">
    <property type="entry name" value="THYLAKOID LUMENAL 17.4 KDA PROTEIN, CHLOROPLASTIC"/>
    <property type="match status" value="1"/>
</dbReference>